<evidence type="ECO:0000256" key="3">
    <source>
        <dbReference type="ARBA" id="ARBA00022553"/>
    </source>
</evidence>
<dbReference type="CDD" id="cd15853">
    <property type="entry name" value="SNARE_Bet1"/>
    <property type="match status" value="1"/>
</dbReference>
<feature type="non-terminal residue" evidence="21">
    <location>
        <position position="1"/>
    </location>
</feature>
<evidence type="ECO:0000259" key="20">
    <source>
        <dbReference type="PROSITE" id="PS50192"/>
    </source>
</evidence>
<dbReference type="SMART" id="SM00397">
    <property type="entry name" value="t_SNARE"/>
    <property type="match status" value="1"/>
</dbReference>
<keyword evidence="9" id="KW-0333">Golgi apparatus</keyword>
<keyword evidence="5" id="KW-0256">Endoplasmic reticulum</keyword>
<dbReference type="FunFam" id="1.20.5.110:FF:000026">
    <property type="entry name" value="BET1 homolog"/>
    <property type="match status" value="1"/>
</dbReference>
<organism evidence="21">
    <name type="scientific">Amblyomma maculatum</name>
    <name type="common">Gulf Coast tick</name>
    <dbReference type="NCBI Taxonomy" id="34609"/>
    <lineage>
        <taxon>Eukaryota</taxon>
        <taxon>Metazoa</taxon>
        <taxon>Ecdysozoa</taxon>
        <taxon>Arthropoda</taxon>
        <taxon>Chelicerata</taxon>
        <taxon>Arachnida</taxon>
        <taxon>Acari</taxon>
        <taxon>Parasitiformes</taxon>
        <taxon>Ixodida</taxon>
        <taxon>Ixodoidea</taxon>
        <taxon>Ixodidae</taxon>
        <taxon>Amblyomminae</taxon>
        <taxon>Amblyomma</taxon>
    </lineage>
</organism>
<keyword evidence="6" id="KW-0931">ER-Golgi transport</keyword>
<evidence type="ECO:0000256" key="9">
    <source>
        <dbReference type="ARBA" id="ARBA00023034"/>
    </source>
</evidence>
<accession>G3MII1</accession>
<evidence type="ECO:0000256" key="6">
    <source>
        <dbReference type="ARBA" id="ARBA00022892"/>
    </source>
</evidence>
<evidence type="ECO:0000256" key="8">
    <source>
        <dbReference type="ARBA" id="ARBA00022989"/>
    </source>
</evidence>
<sequence>GCGDVAQICLRAGGAAVPWAGRVLIFRNSRLPEQGKMRRAQTSSHGYTNGSSYRDTVEEENTQLIDGLKSKISALKTVSIDIGQEVKYQNKMLQDMNTDFDAGEGILKSTMGRLVKMSRAGHNRYIFYLMMFSLFVFLVIYILMKFS</sequence>
<keyword evidence="3" id="KW-0597">Phosphoprotein</keyword>
<evidence type="ECO:0000256" key="16">
    <source>
        <dbReference type="ARBA" id="ARBA00063965"/>
    </source>
</evidence>
<dbReference type="GO" id="GO:0015031">
    <property type="term" value="P:protein transport"/>
    <property type="evidence" value="ECO:0007669"/>
    <property type="project" value="UniProtKB-KW"/>
</dbReference>
<feature type="transmembrane region" description="Helical" evidence="19">
    <location>
        <begin position="125"/>
        <end position="144"/>
    </location>
</feature>
<comment type="function">
    <text evidence="15">Required for vesicular transport from the ER to the Golgi complex. Functions as a SNARE involved in the docking process of ER-derived vesicles with the cis-Golgi membrane.</text>
</comment>
<keyword evidence="7" id="KW-0653">Protein transport</keyword>
<evidence type="ECO:0000256" key="11">
    <source>
        <dbReference type="ARBA" id="ARBA00023136"/>
    </source>
</evidence>
<evidence type="ECO:0000256" key="2">
    <source>
        <dbReference type="ARBA" id="ARBA00022448"/>
    </source>
</evidence>
<evidence type="ECO:0000256" key="18">
    <source>
        <dbReference type="ARBA" id="ARBA00077825"/>
    </source>
</evidence>
<dbReference type="GO" id="GO:0016192">
    <property type="term" value="P:vesicle-mediated transport"/>
    <property type="evidence" value="ECO:0007669"/>
    <property type="project" value="UniProtKB-KW"/>
</dbReference>
<evidence type="ECO:0000256" key="5">
    <source>
        <dbReference type="ARBA" id="ARBA00022824"/>
    </source>
</evidence>
<comment type="similarity">
    <text evidence="13">Belongs to the BET1 family.</text>
</comment>
<evidence type="ECO:0000256" key="4">
    <source>
        <dbReference type="ARBA" id="ARBA00022692"/>
    </source>
</evidence>
<keyword evidence="11 19" id="KW-0472">Membrane</keyword>
<dbReference type="PROSITE" id="PS50192">
    <property type="entry name" value="T_SNARE"/>
    <property type="match status" value="1"/>
</dbReference>
<keyword evidence="10" id="KW-0175">Coiled coil</keyword>
<evidence type="ECO:0000256" key="7">
    <source>
        <dbReference type="ARBA" id="ARBA00022927"/>
    </source>
</evidence>
<name>G3MII1_AMBMU</name>
<dbReference type="SUPFAM" id="SSF58038">
    <property type="entry name" value="SNARE fusion complex"/>
    <property type="match status" value="1"/>
</dbReference>
<evidence type="ECO:0000313" key="21">
    <source>
        <dbReference type="EMBL" id="AEO33299.1"/>
    </source>
</evidence>
<dbReference type="EMBL" id="JO841682">
    <property type="protein sequence ID" value="AEO33299.1"/>
    <property type="molecule type" value="mRNA"/>
</dbReference>
<dbReference type="PANTHER" id="PTHR12791">
    <property type="entry name" value="GOLGI SNARE BET1-RELATED"/>
    <property type="match status" value="1"/>
</dbReference>
<reference evidence="21" key="1">
    <citation type="journal article" date="2011" name="PLoS ONE">
        <title>A deep insight into the sialotranscriptome of the gulf coast tick, Amblyomma maculatum.</title>
        <authorList>
            <person name="Karim S."/>
            <person name="Singh P."/>
            <person name="Ribeiro J.M."/>
        </authorList>
    </citation>
    <scope>NUCLEOTIDE SEQUENCE</scope>
    <source>
        <tissue evidence="21">Salivary gland</tissue>
    </source>
</reference>
<comment type="subcellular location">
    <subcellularLocation>
        <location evidence="14">Endomembrane system</location>
        <topology evidence="14">Single-pass type IV membrane protein</topology>
    </subcellularLocation>
    <subcellularLocation>
        <location evidence="1">Endoplasmic reticulum membrane</location>
        <topology evidence="1">Single-pass membrane protein</topology>
    </subcellularLocation>
    <subcellularLocation>
        <location evidence="12">Golgi apparatus</location>
        <location evidence="12">cis-Golgi network membrane</location>
    </subcellularLocation>
</comment>
<keyword evidence="2" id="KW-0813">Transport</keyword>
<evidence type="ECO:0000256" key="13">
    <source>
        <dbReference type="ARBA" id="ARBA00037962"/>
    </source>
</evidence>
<evidence type="ECO:0000256" key="10">
    <source>
        <dbReference type="ARBA" id="ARBA00023054"/>
    </source>
</evidence>
<evidence type="ECO:0000256" key="14">
    <source>
        <dbReference type="ARBA" id="ARBA00046280"/>
    </source>
</evidence>
<dbReference type="Gene3D" id="1.20.5.110">
    <property type="match status" value="1"/>
</dbReference>
<keyword evidence="8 19" id="KW-1133">Transmembrane helix</keyword>
<feature type="domain" description="T-SNARE coiled-coil homology" evidence="20">
    <location>
        <begin position="55"/>
        <end position="117"/>
    </location>
</feature>
<evidence type="ECO:0000256" key="1">
    <source>
        <dbReference type="ARBA" id="ARBA00004389"/>
    </source>
</evidence>
<evidence type="ECO:0000256" key="12">
    <source>
        <dbReference type="ARBA" id="ARBA00024188"/>
    </source>
</evidence>
<evidence type="ECO:0000256" key="17">
    <source>
        <dbReference type="ARBA" id="ARBA00071590"/>
    </source>
</evidence>
<evidence type="ECO:0000256" key="19">
    <source>
        <dbReference type="SAM" id="Phobius"/>
    </source>
</evidence>
<dbReference type="InterPro" id="IPR039899">
    <property type="entry name" value="BET1_SNARE"/>
</dbReference>
<dbReference type="GO" id="GO:0005794">
    <property type="term" value="C:Golgi apparatus"/>
    <property type="evidence" value="ECO:0007669"/>
    <property type="project" value="UniProtKB-SubCell"/>
</dbReference>
<evidence type="ECO:0000256" key="15">
    <source>
        <dbReference type="ARBA" id="ARBA00054011"/>
    </source>
</evidence>
<keyword evidence="4 19" id="KW-0812">Transmembrane</keyword>
<dbReference type="AlphaFoldDB" id="G3MII1"/>
<proteinExistence type="evidence at transcript level"/>
<dbReference type="InterPro" id="IPR000727">
    <property type="entry name" value="T_SNARE_dom"/>
</dbReference>
<protein>
    <recommendedName>
        <fullName evidence="17">BET1 homolog</fullName>
    </recommendedName>
    <alternativeName>
        <fullName evidence="18">Golgi vesicular membrane-trafficking protein p18</fullName>
    </alternativeName>
</protein>
<dbReference type="GO" id="GO:0005789">
    <property type="term" value="C:endoplasmic reticulum membrane"/>
    <property type="evidence" value="ECO:0007669"/>
    <property type="project" value="UniProtKB-SubCell"/>
</dbReference>
<comment type="subunit">
    <text evidence="16">Interacts with SNARE complex members GOSR2, SEC22B and STX5. Interacts with LMAN1/ERGIC53. Interacts with STX17.</text>
</comment>